<evidence type="ECO:0000256" key="10">
    <source>
        <dbReference type="PROSITE-ProRule" id="PRU01360"/>
    </source>
</evidence>
<evidence type="ECO:0000256" key="3">
    <source>
        <dbReference type="ARBA" id="ARBA00022452"/>
    </source>
</evidence>
<name>A0A4Y3WDX6_NITWI</name>
<keyword evidence="8" id="KW-0675">Receptor</keyword>
<evidence type="ECO:0000256" key="8">
    <source>
        <dbReference type="ARBA" id="ARBA00023170"/>
    </source>
</evidence>
<evidence type="ECO:0000256" key="4">
    <source>
        <dbReference type="ARBA" id="ARBA00022692"/>
    </source>
</evidence>
<dbReference type="PANTHER" id="PTHR30069">
    <property type="entry name" value="TONB-DEPENDENT OUTER MEMBRANE RECEPTOR"/>
    <property type="match status" value="1"/>
</dbReference>
<dbReference type="AlphaFoldDB" id="A0A4Y3WDX6"/>
<dbReference type="EMBL" id="BJNF01000095">
    <property type="protein sequence ID" value="GEC17222.1"/>
    <property type="molecule type" value="Genomic_DNA"/>
</dbReference>
<dbReference type="PROSITE" id="PS52016">
    <property type="entry name" value="TONB_DEPENDENT_REC_3"/>
    <property type="match status" value="1"/>
</dbReference>
<keyword evidence="6" id="KW-0798">TonB box</keyword>
<proteinExistence type="inferred from homology"/>
<keyword evidence="7 10" id="KW-0472">Membrane</keyword>
<comment type="similarity">
    <text evidence="10">Belongs to the TonB-dependent receptor family.</text>
</comment>
<evidence type="ECO:0000256" key="9">
    <source>
        <dbReference type="ARBA" id="ARBA00023237"/>
    </source>
</evidence>
<dbReference type="Proteomes" id="UP000318825">
    <property type="component" value="Unassembled WGS sequence"/>
</dbReference>
<organism evidence="12 13">
    <name type="scientific">Nitrobacter winogradskyi</name>
    <name type="common">Nitrobacter agilis</name>
    <dbReference type="NCBI Taxonomy" id="913"/>
    <lineage>
        <taxon>Bacteria</taxon>
        <taxon>Pseudomonadati</taxon>
        <taxon>Pseudomonadota</taxon>
        <taxon>Alphaproteobacteria</taxon>
        <taxon>Hyphomicrobiales</taxon>
        <taxon>Nitrobacteraceae</taxon>
        <taxon>Nitrobacter</taxon>
    </lineage>
</organism>
<dbReference type="SUPFAM" id="SSF56935">
    <property type="entry name" value="Porins"/>
    <property type="match status" value="1"/>
</dbReference>
<keyword evidence="4 10" id="KW-0812">Transmembrane</keyword>
<reference evidence="12 13" key="1">
    <citation type="submission" date="2019-06" db="EMBL/GenBank/DDBJ databases">
        <title>Whole genome shotgun sequence of Nitrobacter winogradskyi NBRC 14297.</title>
        <authorList>
            <person name="Hosoyama A."/>
            <person name="Uohara A."/>
            <person name="Ohji S."/>
            <person name="Ichikawa N."/>
        </authorList>
    </citation>
    <scope>NUCLEOTIDE SEQUENCE [LARGE SCALE GENOMIC DNA]</scope>
    <source>
        <strain evidence="12 13">NBRC 14297</strain>
    </source>
</reference>
<dbReference type="InterPro" id="IPR036942">
    <property type="entry name" value="Beta-barrel_TonB_sf"/>
</dbReference>
<dbReference type="Gene3D" id="2.40.170.20">
    <property type="entry name" value="TonB-dependent receptor, beta-barrel domain"/>
    <property type="match status" value="1"/>
</dbReference>
<gene>
    <name evidence="12" type="ORF">NWI01_31140</name>
</gene>
<dbReference type="GO" id="GO:0009279">
    <property type="term" value="C:cell outer membrane"/>
    <property type="evidence" value="ECO:0007669"/>
    <property type="project" value="UniProtKB-SubCell"/>
</dbReference>
<dbReference type="PANTHER" id="PTHR30069:SF29">
    <property type="entry name" value="HEMOGLOBIN AND HEMOGLOBIN-HAPTOGLOBIN-BINDING PROTEIN 1-RELATED"/>
    <property type="match status" value="1"/>
</dbReference>
<comment type="subcellular location">
    <subcellularLocation>
        <location evidence="1 10">Cell outer membrane</location>
        <topology evidence="1 10">Multi-pass membrane protein</topology>
    </subcellularLocation>
</comment>
<dbReference type="InterPro" id="IPR000531">
    <property type="entry name" value="Beta-barrel_TonB"/>
</dbReference>
<comment type="caution">
    <text evidence="12">The sequence shown here is derived from an EMBL/GenBank/DDBJ whole genome shotgun (WGS) entry which is preliminary data.</text>
</comment>
<evidence type="ECO:0000256" key="6">
    <source>
        <dbReference type="ARBA" id="ARBA00023077"/>
    </source>
</evidence>
<keyword evidence="2 10" id="KW-0813">Transport</keyword>
<keyword evidence="9 10" id="KW-0998">Cell outer membrane</keyword>
<dbReference type="GO" id="GO:0015344">
    <property type="term" value="F:siderophore uptake transmembrane transporter activity"/>
    <property type="evidence" value="ECO:0007669"/>
    <property type="project" value="TreeGrafter"/>
</dbReference>
<evidence type="ECO:0000256" key="1">
    <source>
        <dbReference type="ARBA" id="ARBA00004571"/>
    </source>
</evidence>
<feature type="domain" description="TonB-dependent receptor-like beta-barrel" evidence="11">
    <location>
        <begin position="3"/>
        <end position="199"/>
    </location>
</feature>
<accession>A0A4Y3WDX6</accession>
<evidence type="ECO:0000256" key="5">
    <source>
        <dbReference type="ARBA" id="ARBA00022729"/>
    </source>
</evidence>
<dbReference type="Pfam" id="PF00593">
    <property type="entry name" value="TonB_dep_Rec_b-barrel"/>
    <property type="match status" value="1"/>
</dbReference>
<keyword evidence="3 10" id="KW-1134">Transmembrane beta strand</keyword>
<protein>
    <recommendedName>
        <fullName evidence="11">TonB-dependent receptor-like beta-barrel domain-containing protein</fullName>
    </recommendedName>
</protein>
<sequence length="225" mass="25096">MTSVGYDLTSDLLAFGTYARKVRFPTIDQLFNPQQGNVTLRPEQSNNYEAGLAWSVAPKAQLRASAFRNDVSNFILNDQLNQVFVNRDVNITGFQVSGSFSPLPTLMFRPGYTYLDMRYPSSGFPVDYRPRQVVNLLVAYEPSPGLQVSSDLSYFMDQSVGSRSNAAVRQTLPEYAVVNARIHQNFGNGVSGYVRATNLFNSVYEYAVGFPAAGRTVYAGLEYRF</sequence>
<evidence type="ECO:0000313" key="13">
    <source>
        <dbReference type="Proteomes" id="UP000318825"/>
    </source>
</evidence>
<dbReference type="InterPro" id="IPR039426">
    <property type="entry name" value="TonB-dep_rcpt-like"/>
</dbReference>
<evidence type="ECO:0000259" key="11">
    <source>
        <dbReference type="Pfam" id="PF00593"/>
    </source>
</evidence>
<dbReference type="GO" id="GO:0044718">
    <property type="term" value="P:siderophore transmembrane transport"/>
    <property type="evidence" value="ECO:0007669"/>
    <property type="project" value="TreeGrafter"/>
</dbReference>
<evidence type="ECO:0000256" key="2">
    <source>
        <dbReference type="ARBA" id="ARBA00022448"/>
    </source>
</evidence>
<evidence type="ECO:0000256" key="7">
    <source>
        <dbReference type="ARBA" id="ARBA00023136"/>
    </source>
</evidence>
<keyword evidence="5" id="KW-0732">Signal</keyword>
<evidence type="ECO:0000313" key="12">
    <source>
        <dbReference type="EMBL" id="GEC17222.1"/>
    </source>
</evidence>